<reference evidence="1" key="1">
    <citation type="submission" date="2023-03" db="UniProtKB">
        <authorList>
            <consortium name="EnsemblPlants"/>
        </authorList>
    </citation>
    <scope>IDENTIFICATION</scope>
</reference>
<dbReference type="Gramene" id="MELO3C028280.2.1">
    <property type="protein sequence ID" value="MELO3C028280.2.1"/>
    <property type="gene ID" value="MELO3C028280.2"/>
</dbReference>
<sequence length="44" mass="4980">HGWFIIFRRTRAAAICRQRTRHDAAVGTEAAGRSRSCLRPKEIG</sequence>
<dbReference type="EnsemblPlants" id="MELO3C028280.2.1">
    <property type="protein sequence ID" value="MELO3C028280.2.1"/>
    <property type="gene ID" value="MELO3C028280.2"/>
</dbReference>
<proteinExistence type="predicted"/>
<dbReference type="AlphaFoldDB" id="A0A9I9E3T3"/>
<protein>
    <submittedName>
        <fullName evidence="1">Uncharacterized protein</fullName>
    </submittedName>
</protein>
<organism evidence="1">
    <name type="scientific">Cucumis melo</name>
    <name type="common">Muskmelon</name>
    <dbReference type="NCBI Taxonomy" id="3656"/>
    <lineage>
        <taxon>Eukaryota</taxon>
        <taxon>Viridiplantae</taxon>
        <taxon>Streptophyta</taxon>
        <taxon>Embryophyta</taxon>
        <taxon>Tracheophyta</taxon>
        <taxon>Spermatophyta</taxon>
        <taxon>Magnoliopsida</taxon>
        <taxon>eudicotyledons</taxon>
        <taxon>Gunneridae</taxon>
        <taxon>Pentapetalae</taxon>
        <taxon>rosids</taxon>
        <taxon>fabids</taxon>
        <taxon>Cucurbitales</taxon>
        <taxon>Cucurbitaceae</taxon>
        <taxon>Benincaseae</taxon>
        <taxon>Cucumis</taxon>
    </lineage>
</organism>
<accession>A0A9I9E3T3</accession>
<name>A0A9I9E3T3_CUCME</name>
<evidence type="ECO:0000313" key="1">
    <source>
        <dbReference type="EnsemblPlants" id="MELO3C028280.2.1"/>
    </source>
</evidence>